<dbReference type="Gene3D" id="3.30.420.10">
    <property type="entry name" value="Ribonuclease H-like superfamily/Ribonuclease H"/>
    <property type="match status" value="1"/>
</dbReference>
<reference evidence="3" key="1">
    <citation type="submission" date="2021-02" db="EMBL/GenBank/DDBJ databases">
        <authorList>
            <person name="Dougan E. K."/>
            <person name="Rhodes N."/>
            <person name="Thang M."/>
            <person name="Chan C."/>
        </authorList>
    </citation>
    <scope>NUCLEOTIDE SEQUENCE</scope>
</reference>
<feature type="region of interest" description="Disordered" evidence="1">
    <location>
        <begin position="184"/>
        <end position="210"/>
    </location>
</feature>
<accession>A0A812YWB7</accession>
<protein>
    <recommendedName>
        <fullName evidence="5">Retrovirus-related Pol polyprotein from transposon TNT 1-94</fullName>
    </recommendedName>
</protein>
<feature type="region of interest" description="Disordered" evidence="1">
    <location>
        <begin position="616"/>
        <end position="638"/>
    </location>
</feature>
<dbReference type="CDD" id="cd09272">
    <property type="entry name" value="RNase_HI_RT_Ty1"/>
    <property type="match status" value="1"/>
</dbReference>
<name>A0A812YWB7_9DINO</name>
<dbReference type="InterPro" id="IPR012337">
    <property type="entry name" value="RNaseH-like_sf"/>
</dbReference>
<dbReference type="PANTHER" id="PTHR11439:SF467">
    <property type="entry name" value="INTEGRASE CATALYTIC DOMAIN-CONTAINING PROTEIN"/>
    <property type="match status" value="1"/>
</dbReference>
<gene>
    <name evidence="3" type="ORF">SNEC2469_LOCUS23563</name>
</gene>
<dbReference type="InterPro" id="IPR036397">
    <property type="entry name" value="RNaseH_sf"/>
</dbReference>
<organism evidence="3 4">
    <name type="scientific">Symbiodinium necroappetens</name>
    <dbReference type="NCBI Taxonomy" id="1628268"/>
    <lineage>
        <taxon>Eukaryota</taxon>
        <taxon>Sar</taxon>
        <taxon>Alveolata</taxon>
        <taxon>Dinophyceae</taxon>
        <taxon>Suessiales</taxon>
        <taxon>Symbiodiniaceae</taxon>
        <taxon>Symbiodinium</taxon>
    </lineage>
</organism>
<feature type="compositionally biased region" description="Low complexity" evidence="1">
    <location>
        <begin position="544"/>
        <end position="561"/>
    </location>
</feature>
<keyword evidence="2" id="KW-1133">Transmembrane helix</keyword>
<keyword evidence="2" id="KW-0472">Membrane</keyword>
<evidence type="ECO:0000313" key="4">
    <source>
        <dbReference type="Proteomes" id="UP000601435"/>
    </source>
</evidence>
<evidence type="ECO:0000256" key="2">
    <source>
        <dbReference type="SAM" id="Phobius"/>
    </source>
</evidence>
<keyword evidence="2" id="KW-0812">Transmembrane</keyword>
<keyword evidence="4" id="KW-1185">Reference proteome</keyword>
<dbReference type="SUPFAM" id="SSF53098">
    <property type="entry name" value="Ribonuclease H-like"/>
    <property type="match status" value="1"/>
</dbReference>
<feature type="compositionally biased region" description="Low complexity" evidence="1">
    <location>
        <begin position="514"/>
        <end position="535"/>
    </location>
</feature>
<proteinExistence type="predicted"/>
<feature type="compositionally biased region" description="Basic and acidic residues" evidence="1">
    <location>
        <begin position="574"/>
        <end position="586"/>
    </location>
</feature>
<feature type="non-terminal residue" evidence="3">
    <location>
        <position position="1"/>
    </location>
</feature>
<dbReference type="OrthoDB" id="441066at2759"/>
<evidence type="ECO:0000313" key="3">
    <source>
        <dbReference type="EMBL" id="CAE7799324.1"/>
    </source>
</evidence>
<dbReference type="PANTHER" id="PTHR11439">
    <property type="entry name" value="GAG-POL-RELATED RETROTRANSPOSON"/>
    <property type="match status" value="1"/>
</dbReference>
<feature type="region of interest" description="Disordered" evidence="1">
    <location>
        <begin position="514"/>
        <end position="595"/>
    </location>
</feature>
<feature type="region of interest" description="Disordered" evidence="1">
    <location>
        <begin position="229"/>
        <end position="248"/>
    </location>
</feature>
<evidence type="ECO:0000256" key="1">
    <source>
        <dbReference type="SAM" id="MobiDB-lite"/>
    </source>
</evidence>
<dbReference type="Proteomes" id="UP000601435">
    <property type="component" value="Unassembled WGS sequence"/>
</dbReference>
<dbReference type="GO" id="GO:0003676">
    <property type="term" value="F:nucleic acid binding"/>
    <property type="evidence" value="ECO:0007669"/>
    <property type="project" value="InterPro"/>
</dbReference>
<comment type="caution">
    <text evidence="3">The sequence shown here is derived from an EMBL/GenBank/DDBJ whole genome shotgun (WGS) entry which is preliminary data.</text>
</comment>
<feature type="transmembrane region" description="Helical" evidence="2">
    <location>
        <begin position="1172"/>
        <end position="1195"/>
    </location>
</feature>
<evidence type="ECO:0008006" key="5">
    <source>
        <dbReference type="Google" id="ProtNLM"/>
    </source>
</evidence>
<sequence>MSFGSETGAASTLSSRQAAVGYRNHSLMIQGSVRALTEQPRSLPAVVPEVTLPREIADKANSPGMRTLELGPGWKMFVAKAATTLFDPKEWFDPLLFPSRMTLVRKDSGGWLQVENSAAYVHEAVPFAVFSVEPRWTITFFAREPFQENFIYGCTGPKESELEAARREAEAERLRRPALLDAGSAGARDRVPAPPGGSRDEGPAQPPAGLEGDELEAFVAKQAADALEGDGLRSPMAREMPDEPTPPMRRELCMLSRIFLLRSGVQLVCAPALAPMLIDRNLWSSSGLFYRMVLAVPCPGKGATVLARCTHELARFTIALHASEPVTIQSDGEPAIKSVVRAVAQARHALGHRTLQRTTPVGDHQANGGVERAVQTVRRLANCLICDFEDRHGKLPVDTDLRAWSHSHASFLYNRYNVVAGLQKTLYEMAHGGKPVTAKLCCFGEVVFGKVPRTYKGEPVLVDGMWVGISEHNGTDWMMTEFGELLAKYHGLPWEKTTVEKKRRKRAPVIPLAAPLADPGGAPDLAAPLANAPADAEQRGDLQAAGGDEAASDPSSSSSEELMADDGGTPAAKRKAEEVGLDDAERANAAASSEPMVRAIETVDADWFEAGAGIIEPSGPSPDEDEWEVVGQPTDEPPDLSEAELAVLPTHELNYYEKLTVTFVHKWKHGGEKEGWWRRARLVARQYKWASEMGDEETFSPASITPLSRHLLLLAQEWNTPIWICDVKDAYFNVEQPHDEPVVLIGYHYFELGRVLPGQRRGAQVWWRQLQGDLSECNMEGLPEVPTLLRSLEGRQATQVHVDDMMMTGDEEPTNKAASTLKDKYEMKVQGPFGSPGDEWNFLNRRYTIEEDFSITVRPDAKFYVDINEMLGQPRARSTPGPGGGDSLFNVDTTKPLDSADSRLFRTMVGKLLYLSNERPDAQVVIQYLASKSSCPTEQSMKILKHLAGYLYATRGYGVNQRTELAVSDSNFANDRETRRSLSSGQVYLNSALVYSFVRNQKVVTLSSGEAELVALTQTVSEAVLIKKAWAFIFDGPVDMIARTDSSVARAIAQRAGVGRVRHLQTSCLWIQMWTASKELKVLAIPTETNPADAGTKVLTGARLKKLCGLMGMVDGSGNLIKDDTNHKAKAGNAIKVLMMVQALLDTTQLEGCDNGRPDDLNYILDYLLESFYVIGYMLSMVGGGYLYSTAWVGLRRWWFNFRGGAFQRFERRRRERQHQRGPDLRGHLWQRNEFEHTFGDNEFENTFGDNEFENTFGDNEFENTFGHSEFENTFGHSEFEHTFGHS</sequence>
<dbReference type="EMBL" id="CAJNJA010044117">
    <property type="protein sequence ID" value="CAE7799324.1"/>
    <property type="molecule type" value="Genomic_DNA"/>
</dbReference>